<organism evidence="1 2">
    <name type="scientific">Catenaria anguillulae PL171</name>
    <dbReference type="NCBI Taxonomy" id="765915"/>
    <lineage>
        <taxon>Eukaryota</taxon>
        <taxon>Fungi</taxon>
        <taxon>Fungi incertae sedis</taxon>
        <taxon>Blastocladiomycota</taxon>
        <taxon>Blastocladiomycetes</taxon>
        <taxon>Blastocladiales</taxon>
        <taxon>Catenariaceae</taxon>
        <taxon>Catenaria</taxon>
    </lineage>
</organism>
<dbReference type="AlphaFoldDB" id="A0A1Y2HWG7"/>
<dbReference type="EMBL" id="MCFL01000007">
    <property type="protein sequence ID" value="ORZ38957.1"/>
    <property type="molecule type" value="Genomic_DNA"/>
</dbReference>
<evidence type="ECO:0000313" key="1">
    <source>
        <dbReference type="EMBL" id="ORZ38957.1"/>
    </source>
</evidence>
<comment type="caution">
    <text evidence="1">The sequence shown here is derived from an EMBL/GenBank/DDBJ whole genome shotgun (WGS) entry which is preliminary data.</text>
</comment>
<sequence length="576" mass="62202">MSLAHWHCVPQWPEQVAHSVQVRHFARTSICSCLVEASACLPVVLMEAKAERPEEAWRTMGDSGEIMQRTAAYGWQVVASAHGVRRPMSKSCIQLDMICLCYEHATSKMPPSTTVIITLLLFAALSFVNSTPGLAAVVNAIDSNPFSLIFKCDHIPSKPDFCFRAESSARLALARIATEFKFRPSSPSGCAYPARLYRVRHKDDGQVFQYPVALLKQLDLAGLDDWKWPDVDIEAECNALENWWFPGDPAVSNSNDFEAVILHETLHGLGWGTVSSIARFPDSVPAVSAASPPTVLPWHESSATLNATVARTNRYMFHRFSDPDIFERFITISSSQQPHPLAAGHGEASSILTYARALNAAIDRLAKEGKLSPLFNNTDVSKWVFKLPDVETALLADAAARSIIAHFTRLATTESTLQFTPSAWAPGASNVPAQSSAPFTLETSFNPFKPASSLNHIQTPDMLRIDNNPNWRTNDSIAGLTPNFIMLPISITASLEDRIKASGAPKSGIGPGIKAALLAMGYTDASADGFVSRQGVAELVGGVGKQGGTAENNGVAVMGGRIHLGIGLVTLAVSLL</sequence>
<gene>
    <name evidence="1" type="ORF">BCR44DRAFT_24684</name>
</gene>
<protein>
    <submittedName>
        <fullName evidence="1">Uncharacterized protein</fullName>
    </submittedName>
</protein>
<accession>A0A1Y2HWG7</accession>
<name>A0A1Y2HWG7_9FUNG</name>
<dbReference type="OrthoDB" id="73465at2759"/>
<keyword evidence="2" id="KW-1185">Reference proteome</keyword>
<evidence type="ECO:0000313" key="2">
    <source>
        <dbReference type="Proteomes" id="UP000193411"/>
    </source>
</evidence>
<reference evidence="1 2" key="1">
    <citation type="submission" date="2016-07" db="EMBL/GenBank/DDBJ databases">
        <title>Pervasive Adenine N6-methylation of Active Genes in Fungi.</title>
        <authorList>
            <consortium name="DOE Joint Genome Institute"/>
            <person name="Mondo S.J."/>
            <person name="Dannebaum R.O."/>
            <person name="Kuo R.C."/>
            <person name="Labutti K."/>
            <person name="Haridas S."/>
            <person name="Kuo A."/>
            <person name="Salamov A."/>
            <person name="Ahrendt S.R."/>
            <person name="Lipzen A."/>
            <person name="Sullivan W."/>
            <person name="Andreopoulos W.B."/>
            <person name="Clum A."/>
            <person name="Lindquist E."/>
            <person name="Daum C."/>
            <person name="Ramamoorthy G.K."/>
            <person name="Gryganskyi A."/>
            <person name="Culley D."/>
            <person name="Magnuson J.K."/>
            <person name="James T.Y."/>
            <person name="O'Malley M.A."/>
            <person name="Stajich J.E."/>
            <person name="Spatafora J.W."/>
            <person name="Visel A."/>
            <person name="Grigoriev I.V."/>
        </authorList>
    </citation>
    <scope>NUCLEOTIDE SEQUENCE [LARGE SCALE GENOMIC DNA]</scope>
    <source>
        <strain evidence="1 2">PL171</strain>
    </source>
</reference>
<dbReference type="Proteomes" id="UP000193411">
    <property type="component" value="Unassembled WGS sequence"/>
</dbReference>
<proteinExistence type="predicted"/>